<comment type="caution">
    <text evidence="2">The sequence shown here is derived from an EMBL/GenBank/DDBJ whole genome shotgun (WGS) entry which is preliminary data.</text>
</comment>
<dbReference type="EMBL" id="JAYMYR010000010">
    <property type="protein sequence ID" value="KAK7335315.1"/>
    <property type="molecule type" value="Genomic_DNA"/>
</dbReference>
<keyword evidence="1" id="KW-0175">Coiled coil</keyword>
<evidence type="ECO:0000313" key="3">
    <source>
        <dbReference type="Proteomes" id="UP001374584"/>
    </source>
</evidence>
<gene>
    <name evidence="2" type="ORF">VNO80_27093</name>
</gene>
<evidence type="ECO:0000256" key="1">
    <source>
        <dbReference type="SAM" id="Coils"/>
    </source>
</evidence>
<keyword evidence="3" id="KW-1185">Reference proteome</keyword>
<accession>A0AAN9QF23</accession>
<name>A0AAN9QF23_PHACN</name>
<dbReference type="Proteomes" id="UP001374584">
    <property type="component" value="Unassembled WGS sequence"/>
</dbReference>
<feature type="coiled-coil region" evidence="1">
    <location>
        <begin position="29"/>
        <end position="67"/>
    </location>
</feature>
<sequence>MDRLQAEINLFSSLHEKIKHLHAQNTQKALALSEVRNKLLGEVENLKKEMAQKEENANKMVESLKDDATQAFLAGFEMALEKATVVYPTMDLSALDPGKTVVDS</sequence>
<evidence type="ECO:0000313" key="2">
    <source>
        <dbReference type="EMBL" id="KAK7335315.1"/>
    </source>
</evidence>
<protein>
    <submittedName>
        <fullName evidence="2">Uncharacterized protein</fullName>
    </submittedName>
</protein>
<organism evidence="2 3">
    <name type="scientific">Phaseolus coccineus</name>
    <name type="common">Scarlet runner bean</name>
    <name type="synonym">Phaseolus multiflorus</name>
    <dbReference type="NCBI Taxonomy" id="3886"/>
    <lineage>
        <taxon>Eukaryota</taxon>
        <taxon>Viridiplantae</taxon>
        <taxon>Streptophyta</taxon>
        <taxon>Embryophyta</taxon>
        <taxon>Tracheophyta</taxon>
        <taxon>Spermatophyta</taxon>
        <taxon>Magnoliopsida</taxon>
        <taxon>eudicotyledons</taxon>
        <taxon>Gunneridae</taxon>
        <taxon>Pentapetalae</taxon>
        <taxon>rosids</taxon>
        <taxon>fabids</taxon>
        <taxon>Fabales</taxon>
        <taxon>Fabaceae</taxon>
        <taxon>Papilionoideae</taxon>
        <taxon>50 kb inversion clade</taxon>
        <taxon>NPAAA clade</taxon>
        <taxon>indigoferoid/millettioid clade</taxon>
        <taxon>Phaseoleae</taxon>
        <taxon>Phaseolus</taxon>
    </lineage>
</organism>
<reference evidence="2 3" key="1">
    <citation type="submission" date="2024-01" db="EMBL/GenBank/DDBJ databases">
        <title>The genomes of 5 underutilized Papilionoideae crops provide insights into root nodulation and disease resistanc.</title>
        <authorList>
            <person name="Jiang F."/>
        </authorList>
    </citation>
    <scope>NUCLEOTIDE SEQUENCE [LARGE SCALE GENOMIC DNA]</scope>
    <source>
        <strain evidence="2">JINMINGXINNONG_FW02</strain>
        <tissue evidence="2">Leaves</tissue>
    </source>
</reference>
<proteinExistence type="predicted"/>
<dbReference type="AlphaFoldDB" id="A0AAN9QF23"/>